<feature type="domain" description="Lipase" evidence="5">
    <location>
        <begin position="47"/>
        <end position="388"/>
    </location>
</feature>
<evidence type="ECO:0000256" key="2">
    <source>
        <dbReference type="ARBA" id="ARBA00010701"/>
    </source>
</evidence>
<comment type="subcellular location">
    <subcellularLocation>
        <location evidence="1">Secreted</location>
    </subcellularLocation>
</comment>
<evidence type="ECO:0000313" key="7">
    <source>
        <dbReference type="Proteomes" id="UP001162162"/>
    </source>
</evidence>
<evidence type="ECO:0000313" key="6">
    <source>
        <dbReference type="EMBL" id="KAJ8946828.1"/>
    </source>
</evidence>
<dbReference type="InterPro" id="IPR013818">
    <property type="entry name" value="Lipase"/>
</dbReference>
<dbReference type="Pfam" id="PF00151">
    <property type="entry name" value="Lipase"/>
    <property type="match status" value="1"/>
</dbReference>
<name>A0AAV8Y7C9_9CUCU</name>
<evidence type="ECO:0000256" key="3">
    <source>
        <dbReference type="ARBA" id="ARBA00022525"/>
    </source>
</evidence>
<dbReference type="GO" id="GO:0005615">
    <property type="term" value="C:extracellular space"/>
    <property type="evidence" value="ECO:0007669"/>
    <property type="project" value="TreeGrafter"/>
</dbReference>
<dbReference type="PANTHER" id="PTHR11610:SF186">
    <property type="entry name" value="FI22312P1"/>
    <property type="match status" value="1"/>
</dbReference>
<dbReference type="GO" id="GO:0016298">
    <property type="term" value="F:lipase activity"/>
    <property type="evidence" value="ECO:0007669"/>
    <property type="project" value="InterPro"/>
</dbReference>
<evidence type="ECO:0000256" key="4">
    <source>
        <dbReference type="RuleBase" id="RU004262"/>
    </source>
</evidence>
<sequence>MKCNFPIPATAIHFQRTEPPPYFIIGPSPRMDIHTFSDIVGCFNLPHKNSPLQKIPEDPRILDTKFFLFTRSINFSHPEILHYNDDGKSLEKSSFNFTKPLKLVAHGYMSSWNEKGSLILANIYLKLYDCNVILMDWHIGARGPQYVNAAANTELVGRQLGMLLTDMVDKGLDANNIHLIGFSFRGTCVWDSFGVLENQRSFNRKDNSQFKRLDAASPLFRNNYLREKYKKLDRTDAHFVDVLHTDASPFVTDGFGLWQPIGHVDFFPNGGQEQPGCTDTRGSIVVTHLEGSLTREIACSHIRAFHLFIESVQNFMERTKGNKDICEFTAFSCPGGLPSFERGHCFPQLDSNNSLAIDPTYRTDIGRFGEDAKGEGVMYFTTRDSSQFCGTQLQASVQISQKTGYTRGILQLKLLLQPSVDFQIKCEILDYIMTGTRMNGLAVAKHRALNESVENITGRLSYLDLQHEENKNKNQTDYIPTLYIDRIIIRDMYGN</sequence>
<feature type="non-terminal residue" evidence="6">
    <location>
        <position position="495"/>
    </location>
</feature>
<dbReference type="GO" id="GO:0016042">
    <property type="term" value="P:lipid catabolic process"/>
    <property type="evidence" value="ECO:0007669"/>
    <property type="project" value="TreeGrafter"/>
</dbReference>
<evidence type="ECO:0000259" key="5">
    <source>
        <dbReference type="Pfam" id="PF00151"/>
    </source>
</evidence>
<dbReference type="InterPro" id="IPR000734">
    <property type="entry name" value="TAG_lipase"/>
</dbReference>
<dbReference type="SUPFAM" id="SSF53474">
    <property type="entry name" value="alpha/beta-Hydrolases"/>
    <property type="match status" value="1"/>
</dbReference>
<keyword evidence="7" id="KW-1185">Reference proteome</keyword>
<dbReference type="PANTHER" id="PTHR11610">
    <property type="entry name" value="LIPASE"/>
    <property type="match status" value="1"/>
</dbReference>
<comment type="caution">
    <text evidence="6">The sequence shown here is derived from an EMBL/GenBank/DDBJ whole genome shotgun (WGS) entry which is preliminary data.</text>
</comment>
<gene>
    <name evidence="6" type="ORF">NQ318_002108</name>
</gene>
<evidence type="ECO:0000256" key="1">
    <source>
        <dbReference type="ARBA" id="ARBA00004613"/>
    </source>
</evidence>
<dbReference type="Gene3D" id="3.40.50.1820">
    <property type="entry name" value="alpha/beta hydrolase"/>
    <property type="match status" value="1"/>
</dbReference>
<dbReference type="AlphaFoldDB" id="A0AAV8Y7C9"/>
<proteinExistence type="inferred from homology"/>
<protein>
    <recommendedName>
        <fullName evidence="5">Lipase domain-containing protein</fullName>
    </recommendedName>
</protein>
<dbReference type="Proteomes" id="UP001162162">
    <property type="component" value="Unassembled WGS sequence"/>
</dbReference>
<dbReference type="InterPro" id="IPR029058">
    <property type="entry name" value="AB_hydrolase_fold"/>
</dbReference>
<accession>A0AAV8Y7C9</accession>
<dbReference type="PRINTS" id="PR00821">
    <property type="entry name" value="TAGLIPASE"/>
</dbReference>
<comment type="similarity">
    <text evidence="2 4">Belongs to the AB hydrolase superfamily. Lipase family.</text>
</comment>
<organism evidence="6 7">
    <name type="scientific">Aromia moschata</name>
    <dbReference type="NCBI Taxonomy" id="1265417"/>
    <lineage>
        <taxon>Eukaryota</taxon>
        <taxon>Metazoa</taxon>
        <taxon>Ecdysozoa</taxon>
        <taxon>Arthropoda</taxon>
        <taxon>Hexapoda</taxon>
        <taxon>Insecta</taxon>
        <taxon>Pterygota</taxon>
        <taxon>Neoptera</taxon>
        <taxon>Endopterygota</taxon>
        <taxon>Coleoptera</taxon>
        <taxon>Polyphaga</taxon>
        <taxon>Cucujiformia</taxon>
        <taxon>Chrysomeloidea</taxon>
        <taxon>Cerambycidae</taxon>
        <taxon>Cerambycinae</taxon>
        <taxon>Callichromatini</taxon>
        <taxon>Aromia</taxon>
    </lineage>
</organism>
<reference evidence="6" key="1">
    <citation type="journal article" date="2023" name="Insect Mol. Biol.">
        <title>Genome sequencing provides insights into the evolution of gene families encoding plant cell wall-degrading enzymes in longhorned beetles.</title>
        <authorList>
            <person name="Shin N.R."/>
            <person name="Okamura Y."/>
            <person name="Kirsch R."/>
            <person name="Pauchet Y."/>
        </authorList>
    </citation>
    <scope>NUCLEOTIDE SEQUENCE</scope>
    <source>
        <strain evidence="6">AMC_N1</strain>
    </source>
</reference>
<dbReference type="EMBL" id="JAPWTK010000175">
    <property type="protein sequence ID" value="KAJ8946828.1"/>
    <property type="molecule type" value="Genomic_DNA"/>
</dbReference>
<keyword evidence="3" id="KW-0964">Secreted</keyword>